<dbReference type="InterPro" id="IPR028002">
    <property type="entry name" value="Myb_DNA-bind_5"/>
</dbReference>
<evidence type="ECO:0000256" key="3">
    <source>
        <dbReference type="ARBA" id="ARBA00025466"/>
    </source>
</evidence>
<name>A0A914V0A1_9BILA</name>
<evidence type="ECO:0000313" key="6">
    <source>
        <dbReference type="WBParaSite" id="PSAMB.scaffold11767size3145.g34419.t1"/>
    </source>
</evidence>
<comment type="subunit">
    <text evidence="1">Self-associates forming complexes of several hundred monomers.</text>
</comment>
<dbReference type="Proteomes" id="UP000887566">
    <property type="component" value="Unplaced"/>
</dbReference>
<reference evidence="6 7" key="1">
    <citation type="submission" date="2022-11" db="UniProtKB">
        <authorList>
            <consortium name="WormBaseParasite"/>
        </authorList>
    </citation>
    <scope>IDENTIFICATION</scope>
</reference>
<keyword evidence="5" id="KW-1185">Reference proteome</keyword>
<evidence type="ECO:0000256" key="1">
    <source>
        <dbReference type="ARBA" id="ARBA00011764"/>
    </source>
</evidence>
<evidence type="ECO:0000313" key="5">
    <source>
        <dbReference type="Proteomes" id="UP000887566"/>
    </source>
</evidence>
<dbReference type="Pfam" id="PF13873">
    <property type="entry name" value="Myb_DNA-bind_5"/>
    <property type="match status" value="1"/>
</dbReference>
<comment type="function">
    <text evidence="3">Involved in transvection phenomena (= synapsis-dependent gene expression), where the synaptic pairing of chromosomes carrying genes with which zeste interacts influences the expression of these genes. Zeste binds to DNA and stimulates transcription from a nearby promoter.</text>
</comment>
<dbReference type="WBParaSite" id="PSAMB.scaffold11767size3145.g34419.t1">
    <property type="protein sequence ID" value="PSAMB.scaffold11767size3145.g34419.t1"/>
    <property type="gene ID" value="PSAMB.scaffold11767size3145.g34419"/>
</dbReference>
<proteinExistence type="predicted"/>
<evidence type="ECO:0000313" key="7">
    <source>
        <dbReference type="WBParaSite" id="PSAMB.scaffold14141size1988.g35894.t1"/>
    </source>
</evidence>
<dbReference type="Gene3D" id="1.10.10.60">
    <property type="entry name" value="Homeodomain-like"/>
    <property type="match status" value="1"/>
</dbReference>
<dbReference type="WBParaSite" id="PSAMB.scaffold14141size1988.g35894.t1">
    <property type="protein sequence ID" value="PSAMB.scaffold14141size1988.g35894.t1"/>
    <property type="gene ID" value="PSAMB.scaffold14141size1988.g35894"/>
</dbReference>
<feature type="domain" description="Myb/SANT-like DNA-binding" evidence="4">
    <location>
        <begin position="13"/>
        <end position="82"/>
    </location>
</feature>
<evidence type="ECO:0000259" key="4">
    <source>
        <dbReference type="Pfam" id="PF13873"/>
    </source>
</evidence>
<protein>
    <recommendedName>
        <fullName evidence="2">Regulatory protein zeste</fullName>
    </recommendedName>
</protein>
<dbReference type="AlphaFoldDB" id="A0A914V0A1"/>
<accession>A0A914V0A1</accession>
<sequence>MSQESASTSKAPVMSAEEKLHMAQLYADCREIVEGKFTSASRTTEDPKQKAFQRVADELMAMGVAIRTPKQVQQKINNLKKR</sequence>
<evidence type="ECO:0000256" key="2">
    <source>
        <dbReference type="ARBA" id="ARBA00016807"/>
    </source>
</evidence>
<organism evidence="5 7">
    <name type="scientific">Plectus sambesii</name>
    <dbReference type="NCBI Taxonomy" id="2011161"/>
    <lineage>
        <taxon>Eukaryota</taxon>
        <taxon>Metazoa</taxon>
        <taxon>Ecdysozoa</taxon>
        <taxon>Nematoda</taxon>
        <taxon>Chromadorea</taxon>
        <taxon>Plectida</taxon>
        <taxon>Plectina</taxon>
        <taxon>Plectoidea</taxon>
        <taxon>Plectidae</taxon>
        <taxon>Plectus</taxon>
    </lineage>
</organism>